<organism evidence="3 4">
    <name type="scientific">Paenibacillus forsythiae</name>
    <dbReference type="NCBI Taxonomy" id="365616"/>
    <lineage>
        <taxon>Bacteria</taxon>
        <taxon>Bacillati</taxon>
        <taxon>Bacillota</taxon>
        <taxon>Bacilli</taxon>
        <taxon>Bacillales</taxon>
        <taxon>Paenibacillaceae</taxon>
        <taxon>Paenibacillus</taxon>
    </lineage>
</organism>
<evidence type="ECO:0000256" key="1">
    <source>
        <dbReference type="SAM" id="Phobius"/>
    </source>
</evidence>
<sequence>MLTIVENGKKFWRDEEGLGTLEMILIIAVLVAVVVLFRQKIREVISDLIDTAGEKSQEVFEDK</sequence>
<evidence type="ECO:0000313" key="3">
    <source>
        <dbReference type="EMBL" id="MDT3426042.1"/>
    </source>
</evidence>
<dbReference type="EMBL" id="JAUSUY010000005">
    <property type="protein sequence ID" value="MDT3426042.1"/>
    <property type="molecule type" value="Genomic_DNA"/>
</dbReference>
<reference evidence="3 4" key="1">
    <citation type="submission" date="2023-07" db="EMBL/GenBank/DDBJ databases">
        <title>Genomic Encyclopedia of Type Strains, Phase IV (KMG-IV): sequencing the most valuable type-strain genomes for metagenomic binning, comparative biology and taxonomic classification.</title>
        <authorList>
            <person name="Goeker M."/>
        </authorList>
    </citation>
    <scope>NUCLEOTIDE SEQUENCE [LARGE SCALE GENOMIC DNA]</scope>
    <source>
        <strain evidence="3 4">T98</strain>
    </source>
</reference>
<dbReference type="RefSeq" id="WP_036723440.1">
    <property type="nucleotide sequence ID" value="NZ_JAUSUY010000005.1"/>
</dbReference>
<keyword evidence="1" id="KW-0472">Membrane</keyword>
<dbReference type="InterPro" id="IPR031564">
    <property type="entry name" value="Flp1-like"/>
</dbReference>
<gene>
    <name evidence="3" type="ORF">J2Z22_001562</name>
</gene>
<evidence type="ECO:0000313" key="4">
    <source>
        <dbReference type="Proteomes" id="UP001248709"/>
    </source>
</evidence>
<accession>A0ABU3H5F8</accession>
<proteinExistence type="predicted"/>
<feature type="domain" description="Putative Flagellin Flp1-like" evidence="2">
    <location>
        <begin position="10"/>
        <end position="57"/>
    </location>
</feature>
<feature type="transmembrane region" description="Helical" evidence="1">
    <location>
        <begin position="20"/>
        <end position="37"/>
    </location>
</feature>
<evidence type="ECO:0000259" key="2">
    <source>
        <dbReference type="Pfam" id="PF16982"/>
    </source>
</evidence>
<keyword evidence="1" id="KW-0812">Transmembrane</keyword>
<dbReference type="Proteomes" id="UP001248709">
    <property type="component" value="Unassembled WGS sequence"/>
</dbReference>
<comment type="caution">
    <text evidence="3">The sequence shown here is derived from an EMBL/GenBank/DDBJ whole genome shotgun (WGS) entry which is preliminary data.</text>
</comment>
<protein>
    <submittedName>
        <fullName evidence="3">Sec-independent protein translocase protein TatA</fullName>
    </submittedName>
</protein>
<name>A0ABU3H5F8_9BACL</name>
<keyword evidence="4" id="KW-1185">Reference proteome</keyword>
<dbReference type="Pfam" id="PF16982">
    <property type="entry name" value="Flp1_like"/>
    <property type="match status" value="1"/>
</dbReference>
<keyword evidence="1" id="KW-1133">Transmembrane helix</keyword>